<keyword evidence="3" id="KW-1185">Reference proteome</keyword>
<protein>
    <recommendedName>
        <fullName evidence="1">Carbohydrate-binding domain-containing protein</fullName>
    </recommendedName>
</protein>
<proteinExistence type="predicted"/>
<dbReference type="EMBL" id="RXHU01000083">
    <property type="protein sequence ID" value="RTE05399.1"/>
    <property type="molecule type" value="Genomic_DNA"/>
</dbReference>
<dbReference type="GO" id="GO:0030246">
    <property type="term" value="F:carbohydrate binding"/>
    <property type="evidence" value="ECO:0007669"/>
    <property type="project" value="InterPro"/>
</dbReference>
<comment type="caution">
    <text evidence="2">The sequence shown here is derived from an EMBL/GenBank/DDBJ whole genome shotgun (WGS) entry which is preliminary data.</text>
</comment>
<dbReference type="GO" id="GO:0016052">
    <property type="term" value="P:carbohydrate catabolic process"/>
    <property type="evidence" value="ECO:0007669"/>
    <property type="project" value="InterPro"/>
</dbReference>
<dbReference type="Pfam" id="PF16011">
    <property type="entry name" value="CBM9_2"/>
    <property type="match status" value="1"/>
</dbReference>
<dbReference type="OrthoDB" id="9801646at2"/>
<dbReference type="InterPro" id="IPR010502">
    <property type="entry name" value="Carb-bd_dom_fam9"/>
</dbReference>
<evidence type="ECO:0000313" key="2">
    <source>
        <dbReference type="EMBL" id="RTE05399.1"/>
    </source>
</evidence>
<dbReference type="AlphaFoldDB" id="A0A3S0A0Y0"/>
<dbReference type="GO" id="GO:0004553">
    <property type="term" value="F:hydrolase activity, hydrolyzing O-glycosyl compounds"/>
    <property type="evidence" value="ECO:0007669"/>
    <property type="project" value="InterPro"/>
</dbReference>
<sequence>MSRSHYWVVRSKPDRPAPWDRIQALTISHYLWLDNGCTPEVNVKLYYTSERLYLQYTVYENDPKIQYHAMNDPVCKDSCVEFFFQPLPESDPRYLNFELNAAGTLMLKIGRDRHDRTALPNTTPSLFDIHATTGCFDPIAASPYWQLSFSIPFDWLQTIFPDFRAKTGRKFRGNFYKCGDTTPIPHYGSWNRVSSPVPDFHRSSDFGDIELG</sequence>
<organism evidence="2 3">
    <name type="scientific">Paenibacillus whitsoniae</name>
    <dbReference type="NCBI Taxonomy" id="2496558"/>
    <lineage>
        <taxon>Bacteria</taxon>
        <taxon>Bacillati</taxon>
        <taxon>Bacillota</taxon>
        <taxon>Bacilli</taxon>
        <taxon>Bacillales</taxon>
        <taxon>Paenibacillaceae</taxon>
        <taxon>Paenibacillus</taxon>
    </lineage>
</organism>
<name>A0A3S0A0Y0_9BACL</name>
<accession>A0A3S0A0Y0</accession>
<dbReference type="Proteomes" id="UP000276128">
    <property type="component" value="Unassembled WGS sequence"/>
</dbReference>
<evidence type="ECO:0000259" key="1">
    <source>
        <dbReference type="Pfam" id="PF16011"/>
    </source>
</evidence>
<gene>
    <name evidence="2" type="ORF">EJQ19_25435</name>
</gene>
<dbReference type="Gene3D" id="2.60.40.1190">
    <property type="match status" value="1"/>
</dbReference>
<evidence type="ECO:0000313" key="3">
    <source>
        <dbReference type="Proteomes" id="UP000276128"/>
    </source>
</evidence>
<dbReference type="RefSeq" id="WP_126144050.1">
    <property type="nucleotide sequence ID" value="NZ_RXHU01000083.1"/>
</dbReference>
<dbReference type="CDD" id="cd09620">
    <property type="entry name" value="CBM9_like_3"/>
    <property type="match status" value="1"/>
</dbReference>
<dbReference type="SUPFAM" id="SSF49344">
    <property type="entry name" value="CBD9-like"/>
    <property type="match status" value="1"/>
</dbReference>
<reference evidence="2 3" key="1">
    <citation type="submission" date="2018-12" db="EMBL/GenBank/DDBJ databases">
        <title>Bacillus ochoae sp. nov., Paenibacillus whitsoniae sp. nov., Paenibacillus spiritus sp. nov. Isolated from the Mars Exploration Rover during spacecraft assembly.</title>
        <authorList>
            <person name="Seuylemezian A."/>
            <person name="Vaishampayan P."/>
        </authorList>
    </citation>
    <scope>NUCLEOTIDE SEQUENCE [LARGE SCALE GENOMIC DNA]</scope>
    <source>
        <strain evidence="2 3">MER 54</strain>
    </source>
</reference>
<feature type="domain" description="Carbohydrate-binding" evidence="1">
    <location>
        <begin position="21"/>
        <end position="211"/>
    </location>
</feature>